<reference evidence="9" key="1">
    <citation type="submission" date="2017-09" db="EMBL/GenBank/DDBJ databases">
        <title>Depth-based differentiation of microbial function through sediment-hosted aquifers and enrichment of novel symbionts in the deep terrestrial subsurface.</title>
        <authorList>
            <person name="Probst A.J."/>
            <person name="Ladd B."/>
            <person name="Jarett J.K."/>
            <person name="Geller-Mcgrath D.E."/>
            <person name="Sieber C.M.K."/>
            <person name="Emerson J.B."/>
            <person name="Anantharaman K."/>
            <person name="Thomas B.C."/>
            <person name="Malmstrom R."/>
            <person name="Stieglmeier M."/>
            <person name="Klingl A."/>
            <person name="Woyke T."/>
            <person name="Ryan C.M."/>
            <person name="Banfield J.F."/>
        </authorList>
    </citation>
    <scope>NUCLEOTIDE SEQUENCE [LARGE SCALE GENOMIC DNA]</scope>
</reference>
<dbReference type="InterPro" id="IPR002797">
    <property type="entry name" value="Polysacc_synth"/>
</dbReference>
<sequence>MEKRITRNSLYLVLSQVIGRTIGFAYFIFLARSLTVENFGIYAWVLGFVYNFLPVADLGIERYILKNLPRHLDQTKEYFRDLLGLKIVIAAVTFVLTAILGLIMGLSGEKLISLFIFSLIFLPHNIIHLISSFQNAKEEVITGIVGNLFFSFLGALMGAGAIFLNLGIIWLFIAYLFSLLITALGIIIRAKKIGLPLSPRFEKETISLVWQECRFFAILVIMANFYIRIPLITIGQTMGNYWSGIYGSVSKFLEAGGLIPQAIALAIAPTFSRLLISDKKQLKKIYYQTGLGLLALSLPALLIFLLIGDFFINLVYGSRYLPAVPALKILGLVLPFFFFNYLAANIIE</sequence>
<evidence type="ECO:0008006" key="10">
    <source>
        <dbReference type="Google" id="ProtNLM"/>
    </source>
</evidence>
<feature type="transmembrane region" description="Helical" evidence="7">
    <location>
        <begin position="168"/>
        <end position="188"/>
    </location>
</feature>
<feature type="transmembrane region" description="Helical" evidence="7">
    <location>
        <begin position="327"/>
        <end position="347"/>
    </location>
</feature>
<evidence type="ECO:0000313" key="8">
    <source>
        <dbReference type="EMBL" id="PIT97682.1"/>
    </source>
</evidence>
<organism evidence="8 9">
    <name type="scientific">Candidatus Berkelbacteria bacterium CG10_big_fil_rev_8_21_14_0_10_41_12</name>
    <dbReference type="NCBI Taxonomy" id="1974513"/>
    <lineage>
        <taxon>Bacteria</taxon>
        <taxon>Candidatus Berkelbacteria</taxon>
    </lineage>
</organism>
<dbReference type="GO" id="GO:0005886">
    <property type="term" value="C:plasma membrane"/>
    <property type="evidence" value="ECO:0007669"/>
    <property type="project" value="UniProtKB-SubCell"/>
</dbReference>
<evidence type="ECO:0000256" key="5">
    <source>
        <dbReference type="ARBA" id="ARBA00022989"/>
    </source>
</evidence>
<dbReference type="AlphaFoldDB" id="A0A2M6WY02"/>
<feature type="non-terminal residue" evidence="8">
    <location>
        <position position="348"/>
    </location>
</feature>
<evidence type="ECO:0000256" key="4">
    <source>
        <dbReference type="ARBA" id="ARBA00022692"/>
    </source>
</evidence>
<dbReference type="InterPro" id="IPR050833">
    <property type="entry name" value="Poly_Biosynth_Transport"/>
</dbReference>
<proteinExistence type="inferred from homology"/>
<feature type="transmembrane region" description="Helical" evidence="7">
    <location>
        <begin position="111"/>
        <end position="133"/>
    </location>
</feature>
<dbReference type="PANTHER" id="PTHR30250:SF10">
    <property type="entry name" value="LIPOPOLYSACCHARIDE BIOSYNTHESIS PROTEIN WZXC"/>
    <property type="match status" value="1"/>
</dbReference>
<protein>
    <recommendedName>
        <fullName evidence="10">Polysaccharide biosynthesis protein C-terminal domain-containing protein</fullName>
    </recommendedName>
</protein>
<feature type="transmembrane region" description="Helical" evidence="7">
    <location>
        <begin position="285"/>
        <end position="307"/>
    </location>
</feature>
<keyword evidence="4 7" id="KW-0812">Transmembrane</keyword>
<comment type="caution">
    <text evidence="8">The sequence shown here is derived from an EMBL/GenBank/DDBJ whole genome shotgun (WGS) entry which is preliminary data.</text>
</comment>
<dbReference type="Pfam" id="PF01943">
    <property type="entry name" value="Polysacc_synt"/>
    <property type="match status" value="1"/>
</dbReference>
<name>A0A2M6WY02_9BACT</name>
<feature type="transmembrane region" description="Helical" evidence="7">
    <location>
        <begin position="140"/>
        <end position="162"/>
    </location>
</feature>
<feature type="transmembrane region" description="Helical" evidence="7">
    <location>
        <begin position="9"/>
        <end position="29"/>
    </location>
</feature>
<feature type="transmembrane region" description="Helical" evidence="7">
    <location>
        <begin position="41"/>
        <end position="60"/>
    </location>
</feature>
<accession>A0A2M6WY02</accession>
<comment type="similarity">
    <text evidence="2">Belongs to the polysaccharide synthase family.</text>
</comment>
<dbReference type="EMBL" id="PEZV01000001">
    <property type="protein sequence ID" value="PIT97682.1"/>
    <property type="molecule type" value="Genomic_DNA"/>
</dbReference>
<comment type="subcellular location">
    <subcellularLocation>
        <location evidence="1">Cell membrane</location>
        <topology evidence="1">Multi-pass membrane protein</topology>
    </subcellularLocation>
</comment>
<feature type="transmembrane region" description="Helical" evidence="7">
    <location>
        <begin position="258"/>
        <end position="276"/>
    </location>
</feature>
<evidence type="ECO:0000256" key="6">
    <source>
        <dbReference type="ARBA" id="ARBA00023136"/>
    </source>
</evidence>
<dbReference type="Proteomes" id="UP000228596">
    <property type="component" value="Unassembled WGS sequence"/>
</dbReference>
<dbReference type="PANTHER" id="PTHR30250">
    <property type="entry name" value="PST FAMILY PREDICTED COLANIC ACID TRANSPORTER"/>
    <property type="match status" value="1"/>
</dbReference>
<gene>
    <name evidence="8" type="ORF">COT77_00015</name>
</gene>
<evidence type="ECO:0000313" key="9">
    <source>
        <dbReference type="Proteomes" id="UP000228596"/>
    </source>
</evidence>
<keyword evidence="6 7" id="KW-0472">Membrane</keyword>
<keyword evidence="5 7" id="KW-1133">Transmembrane helix</keyword>
<evidence type="ECO:0000256" key="7">
    <source>
        <dbReference type="SAM" id="Phobius"/>
    </source>
</evidence>
<evidence type="ECO:0000256" key="1">
    <source>
        <dbReference type="ARBA" id="ARBA00004651"/>
    </source>
</evidence>
<keyword evidence="3" id="KW-1003">Cell membrane</keyword>
<feature type="transmembrane region" description="Helical" evidence="7">
    <location>
        <begin position="81"/>
        <end position="105"/>
    </location>
</feature>
<evidence type="ECO:0000256" key="2">
    <source>
        <dbReference type="ARBA" id="ARBA00007430"/>
    </source>
</evidence>
<feature type="transmembrane region" description="Helical" evidence="7">
    <location>
        <begin position="215"/>
        <end position="238"/>
    </location>
</feature>
<evidence type="ECO:0000256" key="3">
    <source>
        <dbReference type="ARBA" id="ARBA00022475"/>
    </source>
</evidence>